<evidence type="ECO:0000256" key="4">
    <source>
        <dbReference type="ARBA" id="ARBA00023125"/>
    </source>
</evidence>
<dbReference type="SMART" id="SM00380">
    <property type="entry name" value="AP2"/>
    <property type="match status" value="1"/>
</dbReference>
<dbReference type="Pfam" id="PF00847">
    <property type="entry name" value="AP2"/>
    <property type="match status" value="1"/>
</dbReference>
<name>A0A8K0GWE1_9ROSA</name>
<evidence type="ECO:0000256" key="6">
    <source>
        <dbReference type="ARBA" id="ARBA00023163"/>
    </source>
</evidence>
<proteinExistence type="inferred from homology"/>
<evidence type="ECO:0000256" key="1">
    <source>
        <dbReference type="ARBA" id="ARBA00004123"/>
    </source>
</evidence>
<evidence type="ECO:0000313" key="11">
    <source>
        <dbReference type="EMBL" id="KAF3441039.1"/>
    </source>
</evidence>
<organism evidence="11 12">
    <name type="scientific">Rhamnella rubrinervis</name>
    <dbReference type="NCBI Taxonomy" id="2594499"/>
    <lineage>
        <taxon>Eukaryota</taxon>
        <taxon>Viridiplantae</taxon>
        <taxon>Streptophyta</taxon>
        <taxon>Embryophyta</taxon>
        <taxon>Tracheophyta</taxon>
        <taxon>Spermatophyta</taxon>
        <taxon>Magnoliopsida</taxon>
        <taxon>eudicotyledons</taxon>
        <taxon>Gunneridae</taxon>
        <taxon>Pentapetalae</taxon>
        <taxon>rosids</taxon>
        <taxon>fabids</taxon>
        <taxon>Rosales</taxon>
        <taxon>Rhamnaceae</taxon>
        <taxon>rhamnoid group</taxon>
        <taxon>Rhamneae</taxon>
        <taxon>Rhamnella</taxon>
    </lineage>
</organism>
<dbReference type="SUPFAM" id="SSF54171">
    <property type="entry name" value="DNA-binding domain"/>
    <property type="match status" value="1"/>
</dbReference>
<keyword evidence="5" id="KW-0010">Activator</keyword>
<reference evidence="11" key="1">
    <citation type="submission" date="2020-03" db="EMBL/GenBank/DDBJ databases">
        <title>A high-quality chromosome-level genome assembly of a woody plant with both climbing and erect habits, Rhamnella rubrinervis.</title>
        <authorList>
            <person name="Lu Z."/>
            <person name="Yang Y."/>
            <person name="Zhu X."/>
            <person name="Sun Y."/>
        </authorList>
    </citation>
    <scope>NUCLEOTIDE SEQUENCE</scope>
    <source>
        <strain evidence="11">BYM</strain>
        <tissue evidence="11">Leaf</tissue>
    </source>
</reference>
<dbReference type="EMBL" id="VOIH02000008">
    <property type="protein sequence ID" value="KAF3441039.1"/>
    <property type="molecule type" value="Genomic_DNA"/>
</dbReference>
<dbReference type="InterPro" id="IPR001471">
    <property type="entry name" value="AP2/ERF_dom"/>
</dbReference>
<evidence type="ECO:0000256" key="8">
    <source>
        <dbReference type="ARBA" id="ARBA00024343"/>
    </source>
</evidence>
<feature type="compositionally biased region" description="Low complexity" evidence="9">
    <location>
        <begin position="317"/>
        <end position="341"/>
    </location>
</feature>
<keyword evidence="12" id="KW-1185">Reference proteome</keyword>
<dbReference type="OrthoDB" id="663856at2759"/>
<comment type="caution">
    <text evidence="11">The sequence shown here is derived from an EMBL/GenBank/DDBJ whole genome shotgun (WGS) entry which is preliminary data.</text>
</comment>
<dbReference type="InterPro" id="IPR036955">
    <property type="entry name" value="AP2/ERF_dom_sf"/>
</dbReference>
<keyword evidence="6" id="KW-0804">Transcription</keyword>
<evidence type="ECO:0000313" key="12">
    <source>
        <dbReference type="Proteomes" id="UP000796880"/>
    </source>
</evidence>
<feature type="region of interest" description="Disordered" evidence="9">
    <location>
        <begin position="142"/>
        <end position="166"/>
    </location>
</feature>
<accession>A0A8K0GWE1</accession>
<evidence type="ECO:0000256" key="7">
    <source>
        <dbReference type="ARBA" id="ARBA00023242"/>
    </source>
</evidence>
<dbReference type="GO" id="GO:0005634">
    <property type="term" value="C:nucleus"/>
    <property type="evidence" value="ECO:0007669"/>
    <property type="project" value="UniProtKB-SubCell"/>
</dbReference>
<keyword evidence="4" id="KW-0238">DNA-binding</keyword>
<evidence type="ECO:0000259" key="10">
    <source>
        <dbReference type="PROSITE" id="PS51032"/>
    </source>
</evidence>
<dbReference type="AlphaFoldDB" id="A0A8K0GWE1"/>
<dbReference type="FunFam" id="3.30.730.10:FF:000001">
    <property type="entry name" value="Ethylene-responsive transcription factor 2"/>
    <property type="match status" value="1"/>
</dbReference>
<dbReference type="PANTHER" id="PTHR31657">
    <property type="entry name" value="ETHYLENE-RESPONSIVE TRANSCRIPTION FACTOR ERF061"/>
    <property type="match status" value="1"/>
</dbReference>
<comment type="similarity">
    <text evidence="8">Belongs to the AP2/ERF transcription factor family. ERF subfamily.</text>
</comment>
<protein>
    <recommendedName>
        <fullName evidence="10">AP2/ERF domain-containing protein</fullName>
    </recommendedName>
</protein>
<dbReference type="InterPro" id="IPR016177">
    <property type="entry name" value="DNA-bd_dom_sf"/>
</dbReference>
<gene>
    <name evidence="11" type="ORF">FNV43_RR19325</name>
</gene>
<dbReference type="CDD" id="cd00018">
    <property type="entry name" value="AP2"/>
    <property type="match status" value="1"/>
</dbReference>
<dbReference type="GO" id="GO:0000976">
    <property type="term" value="F:transcription cis-regulatory region binding"/>
    <property type="evidence" value="ECO:0007669"/>
    <property type="project" value="UniProtKB-ARBA"/>
</dbReference>
<feature type="domain" description="AP2/ERF" evidence="10">
    <location>
        <begin position="168"/>
        <end position="225"/>
    </location>
</feature>
<evidence type="ECO:0000256" key="2">
    <source>
        <dbReference type="ARBA" id="ARBA00022745"/>
    </source>
</evidence>
<dbReference type="GO" id="GO:0003700">
    <property type="term" value="F:DNA-binding transcription factor activity"/>
    <property type="evidence" value="ECO:0007669"/>
    <property type="project" value="InterPro"/>
</dbReference>
<keyword evidence="2" id="KW-0936">Ethylene signaling pathway</keyword>
<keyword evidence="3" id="KW-0805">Transcription regulation</keyword>
<dbReference type="PANTHER" id="PTHR31657:SF78">
    <property type="entry name" value="ETHYLENE-RESPONSIVE TRANSCRIPTION FACTOR ERF060"/>
    <property type="match status" value="1"/>
</dbReference>
<feature type="region of interest" description="Disordered" evidence="9">
    <location>
        <begin position="263"/>
        <end position="282"/>
    </location>
</feature>
<dbReference type="PROSITE" id="PS51032">
    <property type="entry name" value="AP2_ERF"/>
    <property type="match status" value="1"/>
</dbReference>
<dbReference type="GO" id="GO:0009873">
    <property type="term" value="P:ethylene-activated signaling pathway"/>
    <property type="evidence" value="ECO:0007669"/>
    <property type="project" value="UniProtKB-KW"/>
</dbReference>
<dbReference type="Proteomes" id="UP000796880">
    <property type="component" value="Unassembled WGS sequence"/>
</dbReference>
<sequence>MAAAIDIYSSTVPVFSDPLSEELMKALEPFMKSASLSTSSFPASTTSSFSSYPSCSYSPISSSSQPNLYPDFCSPSSTHMFSEGFSSYNLAGFEQTGSIGLNQLTQSQILQIQAQICFQQQKQASMAASTTSFQNQFQRQNTPQTHSHLGPKAVPMKQVGTPSKPTKLYRGVRQRHWGKWVAEIRLPKNRTRLWLGTYDTAEEAALAYDKAAYKLRGEYARLNFPHLRHQGAHISGEFGDYKPLHSSVDAKLQAICQSLANSQKQGNINTEEEEPEEEKPTIVVAPPSQESKMVVSENSELKSEWESFGTEHHCKVEALSSPSLSDESSSSSAGSSSPESEITFLDFSDCQWEDTENYFGLEKYPSVEIDWEAI</sequence>
<comment type="subcellular location">
    <subcellularLocation>
        <location evidence="1">Nucleus</location>
    </subcellularLocation>
</comment>
<dbReference type="Gene3D" id="3.30.730.10">
    <property type="entry name" value="AP2/ERF domain"/>
    <property type="match status" value="1"/>
</dbReference>
<keyword evidence="7" id="KW-0539">Nucleus</keyword>
<evidence type="ECO:0000256" key="9">
    <source>
        <dbReference type="SAM" id="MobiDB-lite"/>
    </source>
</evidence>
<evidence type="ECO:0000256" key="5">
    <source>
        <dbReference type="ARBA" id="ARBA00023159"/>
    </source>
</evidence>
<dbReference type="InterPro" id="IPR051758">
    <property type="entry name" value="ERF/AP2-like"/>
</dbReference>
<evidence type="ECO:0000256" key="3">
    <source>
        <dbReference type="ARBA" id="ARBA00023015"/>
    </source>
</evidence>
<dbReference type="PRINTS" id="PR00367">
    <property type="entry name" value="ETHRSPELEMNT"/>
</dbReference>
<feature type="region of interest" description="Disordered" evidence="9">
    <location>
        <begin position="316"/>
        <end position="341"/>
    </location>
</feature>